<dbReference type="Proteomes" id="UP000316621">
    <property type="component" value="Chromosome 10"/>
</dbReference>
<name>A0A4Y7L939_PAPSO</name>
<reference evidence="2 3" key="1">
    <citation type="journal article" date="2018" name="Science">
        <title>The opium poppy genome and morphinan production.</title>
        <authorList>
            <person name="Guo L."/>
            <person name="Winzer T."/>
            <person name="Yang X."/>
            <person name="Li Y."/>
            <person name="Ning Z."/>
            <person name="He Z."/>
            <person name="Teodor R."/>
            <person name="Lu Y."/>
            <person name="Bowser T.A."/>
            <person name="Graham I.A."/>
            <person name="Ye K."/>
        </authorList>
    </citation>
    <scope>NUCLEOTIDE SEQUENCE [LARGE SCALE GENOMIC DNA]</scope>
    <source>
        <strain evidence="3">cv. HN1</strain>
        <tissue evidence="2">Leaves</tissue>
    </source>
</reference>
<dbReference type="OMA" id="YDNTAPP"/>
<dbReference type="EMBL" id="CM010724">
    <property type="protein sequence ID" value="RZC82003.1"/>
    <property type="molecule type" value="Genomic_DNA"/>
</dbReference>
<evidence type="ECO:0000313" key="2">
    <source>
        <dbReference type="EMBL" id="RZC82003.1"/>
    </source>
</evidence>
<evidence type="ECO:0000313" key="3">
    <source>
        <dbReference type="Proteomes" id="UP000316621"/>
    </source>
</evidence>
<feature type="compositionally biased region" description="Basic and acidic residues" evidence="1">
    <location>
        <begin position="23"/>
        <end position="35"/>
    </location>
</feature>
<proteinExistence type="predicted"/>
<feature type="region of interest" description="Disordered" evidence="1">
    <location>
        <begin position="15"/>
        <end position="35"/>
    </location>
</feature>
<keyword evidence="3" id="KW-1185">Reference proteome</keyword>
<evidence type="ECO:0008006" key="4">
    <source>
        <dbReference type="Google" id="ProtNLM"/>
    </source>
</evidence>
<sequence length="82" mass="9197">MKLLKKEKEEIFVKLGSYKNSGKQREDGDREEKVKKSVSIIEFLKPADGERRNYRSVGGRRDSGEGGRGDRGEGERGATRGP</sequence>
<accession>A0A4Y7L939</accession>
<dbReference type="Gramene" id="RZC82003">
    <property type="protein sequence ID" value="RZC82003"/>
    <property type="gene ID" value="C5167_044581"/>
</dbReference>
<protein>
    <recommendedName>
        <fullName evidence="4">Hyaluronan/mRNA-binding protein domain-containing protein</fullName>
    </recommendedName>
</protein>
<gene>
    <name evidence="2" type="ORF">C5167_044581</name>
</gene>
<dbReference type="AlphaFoldDB" id="A0A4Y7L939"/>
<evidence type="ECO:0000256" key="1">
    <source>
        <dbReference type="SAM" id="MobiDB-lite"/>
    </source>
</evidence>
<dbReference type="STRING" id="3469.A0A4Y7L939"/>
<organism evidence="2 3">
    <name type="scientific">Papaver somniferum</name>
    <name type="common">Opium poppy</name>
    <dbReference type="NCBI Taxonomy" id="3469"/>
    <lineage>
        <taxon>Eukaryota</taxon>
        <taxon>Viridiplantae</taxon>
        <taxon>Streptophyta</taxon>
        <taxon>Embryophyta</taxon>
        <taxon>Tracheophyta</taxon>
        <taxon>Spermatophyta</taxon>
        <taxon>Magnoliopsida</taxon>
        <taxon>Ranunculales</taxon>
        <taxon>Papaveraceae</taxon>
        <taxon>Papaveroideae</taxon>
        <taxon>Papaver</taxon>
    </lineage>
</organism>
<feature type="region of interest" description="Disordered" evidence="1">
    <location>
        <begin position="48"/>
        <end position="82"/>
    </location>
</feature>